<organism evidence="1 2">
    <name type="scientific">Eragrostis curvula</name>
    <name type="common">weeping love grass</name>
    <dbReference type="NCBI Taxonomy" id="38414"/>
    <lineage>
        <taxon>Eukaryota</taxon>
        <taxon>Viridiplantae</taxon>
        <taxon>Streptophyta</taxon>
        <taxon>Embryophyta</taxon>
        <taxon>Tracheophyta</taxon>
        <taxon>Spermatophyta</taxon>
        <taxon>Magnoliopsida</taxon>
        <taxon>Liliopsida</taxon>
        <taxon>Poales</taxon>
        <taxon>Poaceae</taxon>
        <taxon>PACMAD clade</taxon>
        <taxon>Chloridoideae</taxon>
        <taxon>Eragrostideae</taxon>
        <taxon>Eragrostidinae</taxon>
        <taxon>Eragrostis</taxon>
    </lineage>
</organism>
<dbReference type="Proteomes" id="UP000324897">
    <property type="component" value="Unassembled WGS sequence"/>
</dbReference>
<evidence type="ECO:0000313" key="2">
    <source>
        <dbReference type="Proteomes" id="UP000324897"/>
    </source>
</evidence>
<sequence>MAAPAPPPPDPAVPARPKTMTVYMSPLCPELRTRAWIEFLGFPRNLWFKRAANGRRRHGEQEIREDWWEIGGRCGRTRRERGRQRRTARICQVFPEQERASVRLNYYQVSFASMSCV</sequence>
<proteinExistence type="predicted"/>
<keyword evidence="2" id="KW-1185">Reference proteome</keyword>
<dbReference type="Gramene" id="TVT99191">
    <property type="protein sequence ID" value="TVT99191"/>
    <property type="gene ID" value="EJB05_55460"/>
</dbReference>
<accession>A0A5J9SJN9</accession>
<gene>
    <name evidence="1" type="ORF">EJB05_55460</name>
</gene>
<name>A0A5J9SJN9_9POAL</name>
<protein>
    <submittedName>
        <fullName evidence="1">Uncharacterized protein</fullName>
    </submittedName>
</protein>
<comment type="caution">
    <text evidence="1">The sequence shown here is derived from an EMBL/GenBank/DDBJ whole genome shotgun (WGS) entry which is preliminary data.</text>
</comment>
<feature type="non-terminal residue" evidence="1">
    <location>
        <position position="1"/>
    </location>
</feature>
<evidence type="ECO:0000313" key="1">
    <source>
        <dbReference type="EMBL" id="TVT99191.1"/>
    </source>
</evidence>
<dbReference type="EMBL" id="RWGY01000747">
    <property type="protein sequence ID" value="TVT99191.1"/>
    <property type="molecule type" value="Genomic_DNA"/>
</dbReference>
<dbReference type="AlphaFoldDB" id="A0A5J9SJN9"/>
<reference evidence="1 2" key="1">
    <citation type="journal article" date="2019" name="Sci. Rep.">
        <title>A high-quality genome of Eragrostis curvula grass provides insights into Poaceae evolution and supports new strategies to enhance forage quality.</title>
        <authorList>
            <person name="Carballo J."/>
            <person name="Santos B.A.C.M."/>
            <person name="Zappacosta D."/>
            <person name="Garbus I."/>
            <person name="Selva J.P."/>
            <person name="Gallo C.A."/>
            <person name="Diaz A."/>
            <person name="Albertini E."/>
            <person name="Caccamo M."/>
            <person name="Echenique V."/>
        </authorList>
    </citation>
    <scope>NUCLEOTIDE SEQUENCE [LARGE SCALE GENOMIC DNA]</scope>
    <source>
        <strain evidence="2">cv. Victoria</strain>
        <tissue evidence="1">Leaf</tissue>
    </source>
</reference>